<accession>A0A813LDP1</accession>
<gene>
    <name evidence="2" type="ORF">PGLA2088_LOCUS43665</name>
</gene>
<evidence type="ECO:0000313" key="3">
    <source>
        <dbReference type="Proteomes" id="UP000626109"/>
    </source>
</evidence>
<dbReference type="AlphaFoldDB" id="A0A813LDP1"/>
<proteinExistence type="predicted"/>
<feature type="non-terminal residue" evidence="2">
    <location>
        <position position="82"/>
    </location>
</feature>
<dbReference type="Proteomes" id="UP000626109">
    <property type="component" value="Unassembled WGS sequence"/>
</dbReference>
<sequence length="82" mass="8382">VPRMAPETLRFVGVALAAMVAFRFMSELGLGPDGAGSSTSAKDSLATPGDKNEASVTGPLENLTATKPNLGKGKVLIQFCSS</sequence>
<feature type="region of interest" description="Disordered" evidence="1">
    <location>
        <begin position="33"/>
        <end position="67"/>
    </location>
</feature>
<reference evidence="2" key="1">
    <citation type="submission" date="2021-02" db="EMBL/GenBank/DDBJ databases">
        <authorList>
            <person name="Dougan E. K."/>
            <person name="Rhodes N."/>
            <person name="Thang M."/>
            <person name="Chan C."/>
        </authorList>
    </citation>
    <scope>NUCLEOTIDE SEQUENCE</scope>
</reference>
<organism evidence="2 3">
    <name type="scientific">Polarella glacialis</name>
    <name type="common">Dinoflagellate</name>
    <dbReference type="NCBI Taxonomy" id="89957"/>
    <lineage>
        <taxon>Eukaryota</taxon>
        <taxon>Sar</taxon>
        <taxon>Alveolata</taxon>
        <taxon>Dinophyceae</taxon>
        <taxon>Suessiales</taxon>
        <taxon>Suessiaceae</taxon>
        <taxon>Polarella</taxon>
    </lineage>
</organism>
<comment type="caution">
    <text evidence="2">The sequence shown here is derived from an EMBL/GenBank/DDBJ whole genome shotgun (WGS) entry which is preliminary data.</text>
</comment>
<name>A0A813LDP1_POLGL</name>
<evidence type="ECO:0000313" key="2">
    <source>
        <dbReference type="EMBL" id="CAE8724343.1"/>
    </source>
</evidence>
<dbReference type="EMBL" id="CAJNNW010034874">
    <property type="protein sequence ID" value="CAE8724343.1"/>
    <property type="molecule type" value="Genomic_DNA"/>
</dbReference>
<evidence type="ECO:0000256" key="1">
    <source>
        <dbReference type="SAM" id="MobiDB-lite"/>
    </source>
</evidence>
<protein>
    <submittedName>
        <fullName evidence="2">Uncharacterized protein</fullName>
    </submittedName>
</protein>